<sequence length="254" mass="26880">MARSAVSQRVEELWVSLAGVTTSFPADGVQVVVAAGSRLCPPAWVGIVVLESSGLATAPDAVTARFLRESLAGRPLRSAVGAGRWSGEPGVVDVLGPASLAYLDEQEFRPAAEAPGVVHLPPGHLDLARLVAEVSGEDMAESGIGEISSPAFVVRDRARVVAAAGYREWPGAVAHISVLTSARFRGRGLARAVASAAVAEALGNNLLPQWRARNEPSRRVARRLGFRELGGQVSIRFASYQVQRNGDRRPPPRQ</sequence>
<dbReference type="Proteomes" id="UP000198937">
    <property type="component" value="Unassembled WGS sequence"/>
</dbReference>
<dbReference type="InterPro" id="IPR000182">
    <property type="entry name" value="GNAT_dom"/>
</dbReference>
<evidence type="ECO:0000259" key="1">
    <source>
        <dbReference type="PROSITE" id="PS51186"/>
    </source>
</evidence>
<evidence type="ECO:0000313" key="2">
    <source>
        <dbReference type="EMBL" id="SCL47326.1"/>
    </source>
</evidence>
<dbReference type="GO" id="GO:0016747">
    <property type="term" value="F:acyltransferase activity, transferring groups other than amino-acyl groups"/>
    <property type="evidence" value="ECO:0007669"/>
    <property type="project" value="InterPro"/>
</dbReference>
<dbReference type="AlphaFoldDB" id="A0A1C6TZV8"/>
<protein>
    <submittedName>
        <fullName evidence="2">GNAT acetyltransferase</fullName>
    </submittedName>
</protein>
<name>A0A1C6TZV8_9ACTN</name>
<dbReference type="InterPro" id="IPR016181">
    <property type="entry name" value="Acyl_CoA_acyltransferase"/>
</dbReference>
<dbReference type="OrthoDB" id="4824241at2"/>
<feature type="domain" description="N-acetyltransferase" evidence="1">
    <location>
        <begin position="106"/>
        <end position="247"/>
    </location>
</feature>
<dbReference type="EMBL" id="FMIA01000002">
    <property type="protein sequence ID" value="SCL47326.1"/>
    <property type="molecule type" value="Genomic_DNA"/>
</dbReference>
<dbReference type="Gene3D" id="3.40.630.30">
    <property type="match status" value="1"/>
</dbReference>
<gene>
    <name evidence="2" type="ORF">GA0070617_0546</name>
</gene>
<proteinExistence type="predicted"/>
<keyword evidence="2" id="KW-0808">Transferase</keyword>
<dbReference type="PROSITE" id="PS51186">
    <property type="entry name" value="GNAT"/>
    <property type="match status" value="1"/>
</dbReference>
<reference evidence="2 3" key="1">
    <citation type="submission" date="2016-06" db="EMBL/GenBank/DDBJ databases">
        <authorList>
            <person name="Kjaerup R.B."/>
            <person name="Dalgaard T.S."/>
            <person name="Juul-Madsen H.R."/>
        </authorList>
    </citation>
    <scope>NUCLEOTIDE SEQUENCE [LARGE SCALE GENOMIC DNA]</scope>
    <source>
        <strain evidence="2 3">DSM 45577</strain>
    </source>
</reference>
<dbReference type="SUPFAM" id="SSF55729">
    <property type="entry name" value="Acyl-CoA N-acyltransferases (Nat)"/>
    <property type="match status" value="1"/>
</dbReference>
<dbReference type="STRING" id="683228.GA0070617_0546"/>
<dbReference type="InterPro" id="IPR027365">
    <property type="entry name" value="GNAT_acetyltra_YdfB-like"/>
</dbReference>
<evidence type="ECO:0000313" key="3">
    <source>
        <dbReference type="Proteomes" id="UP000198937"/>
    </source>
</evidence>
<accession>A0A1C6TZV8</accession>
<dbReference type="RefSeq" id="WP_091445790.1">
    <property type="nucleotide sequence ID" value="NZ_BMMJ01000011.1"/>
</dbReference>
<keyword evidence="3" id="KW-1185">Reference proteome</keyword>
<organism evidence="2 3">
    <name type="scientific">Micromonospora yangpuensis</name>
    <dbReference type="NCBI Taxonomy" id="683228"/>
    <lineage>
        <taxon>Bacteria</taxon>
        <taxon>Bacillati</taxon>
        <taxon>Actinomycetota</taxon>
        <taxon>Actinomycetes</taxon>
        <taxon>Micromonosporales</taxon>
        <taxon>Micromonosporaceae</taxon>
        <taxon>Micromonospora</taxon>
    </lineage>
</organism>
<dbReference type="Pfam" id="PF12746">
    <property type="entry name" value="GNAT_acetyltran"/>
    <property type="match status" value="1"/>
</dbReference>